<dbReference type="AlphaFoldDB" id="A0AAJ6VVL6"/>
<dbReference type="GeneID" id="100904252"/>
<dbReference type="KEGG" id="goe:100904252"/>
<evidence type="ECO:0000256" key="3">
    <source>
        <dbReference type="ARBA" id="ARBA00023157"/>
    </source>
</evidence>
<feature type="chain" id="PRO_5042585329" evidence="5">
    <location>
        <begin position="29"/>
        <end position="186"/>
    </location>
</feature>
<feature type="signal peptide" evidence="5">
    <location>
        <begin position="1"/>
        <end position="28"/>
    </location>
</feature>
<keyword evidence="5" id="KW-0732">Signal</keyword>
<reference evidence="7" key="1">
    <citation type="submission" date="2025-08" db="UniProtKB">
        <authorList>
            <consortium name="RefSeq"/>
        </authorList>
    </citation>
    <scope>IDENTIFICATION</scope>
</reference>
<evidence type="ECO:0000256" key="4">
    <source>
        <dbReference type="SAM" id="MobiDB-lite"/>
    </source>
</evidence>
<organism evidence="6 7">
    <name type="scientific">Galendromus occidentalis</name>
    <name type="common">western predatory mite</name>
    <dbReference type="NCBI Taxonomy" id="34638"/>
    <lineage>
        <taxon>Eukaryota</taxon>
        <taxon>Metazoa</taxon>
        <taxon>Ecdysozoa</taxon>
        <taxon>Arthropoda</taxon>
        <taxon>Chelicerata</taxon>
        <taxon>Arachnida</taxon>
        <taxon>Acari</taxon>
        <taxon>Parasitiformes</taxon>
        <taxon>Mesostigmata</taxon>
        <taxon>Gamasina</taxon>
        <taxon>Phytoseioidea</taxon>
        <taxon>Phytoseiidae</taxon>
        <taxon>Typhlodrominae</taxon>
        <taxon>Galendromus</taxon>
    </lineage>
</organism>
<evidence type="ECO:0000313" key="6">
    <source>
        <dbReference type="Proteomes" id="UP000694867"/>
    </source>
</evidence>
<dbReference type="Proteomes" id="UP000694867">
    <property type="component" value="Unplaced"/>
</dbReference>
<accession>A0AAJ6VVL6</accession>
<evidence type="ECO:0000256" key="5">
    <source>
        <dbReference type="SAM" id="SignalP"/>
    </source>
</evidence>
<evidence type="ECO:0000256" key="2">
    <source>
        <dbReference type="ARBA" id="ARBA00022525"/>
    </source>
</evidence>
<dbReference type="CDD" id="cd12960">
    <property type="entry name" value="Spider_toxin"/>
    <property type="match status" value="1"/>
</dbReference>
<keyword evidence="6" id="KW-1185">Reference proteome</keyword>
<comment type="subcellular location">
    <subcellularLocation>
        <location evidence="1">Secreted</location>
    </subcellularLocation>
</comment>
<sequence>MERLAPFEILLGFLLLSALPASLEPVTAGQSALLQQLLEGREDSLHTYEEEAYETCRRYVALHDASRAVASQAFQAGSSREATSLMQADEEEPQQGPNLARDIRRPPSRARSVSFRGQGEEGDFGGSHDITRIVTSKKRSCIRRGGSCDARPSDCCYHSSCRCNLWGTNCRCMRMGLLQRWINGKR</sequence>
<gene>
    <name evidence="7" type="primary">LOC100904252</name>
</gene>
<evidence type="ECO:0000256" key="1">
    <source>
        <dbReference type="ARBA" id="ARBA00004613"/>
    </source>
</evidence>
<dbReference type="RefSeq" id="XP_003738110.1">
    <property type="nucleotide sequence ID" value="XM_003738062.1"/>
</dbReference>
<evidence type="ECO:0000313" key="7">
    <source>
        <dbReference type="RefSeq" id="XP_003738110.1"/>
    </source>
</evidence>
<dbReference type="Gene3D" id="4.10.40.10">
    <property type="match status" value="1"/>
</dbReference>
<keyword evidence="3" id="KW-1015">Disulfide bond</keyword>
<dbReference type="GO" id="GO:0005576">
    <property type="term" value="C:extracellular region"/>
    <property type="evidence" value="ECO:0007669"/>
    <property type="project" value="UniProtKB-SubCell"/>
</dbReference>
<name>A0AAJ6VVL6_9ACAR</name>
<dbReference type="InterPro" id="IPR004169">
    <property type="entry name" value="Spidertoxin"/>
</dbReference>
<protein>
    <submittedName>
        <fullName evidence="7">Uncharacterized protein LOC100904252</fullName>
    </submittedName>
</protein>
<proteinExistence type="predicted"/>
<feature type="region of interest" description="Disordered" evidence="4">
    <location>
        <begin position="80"/>
        <end position="128"/>
    </location>
</feature>
<keyword evidence="2" id="KW-0964">Secreted</keyword>
<dbReference type="GO" id="GO:0008200">
    <property type="term" value="F:ion channel inhibitor activity"/>
    <property type="evidence" value="ECO:0007669"/>
    <property type="project" value="InterPro"/>
</dbReference>